<dbReference type="InterPro" id="IPR011608">
    <property type="entry name" value="PRD"/>
</dbReference>
<dbReference type="Gene3D" id="2.30.24.10">
    <property type="entry name" value="CAT RNA-binding domain"/>
    <property type="match status" value="1"/>
</dbReference>
<dbReference type="SUPFAM" id="SSF50151">
    <property type="entry name" value="SacY-like RNA-binding domain"/>
    <property type="match status" value="1"/>
</dbReference>
<name>A0ABW8TAR0_9CLOT</name>
<reference evidence="3 4" key="1">
    <citation type="submission" date="2024-11" db="EMBL/GenBank/DDBJ databases">
        <authorList>
            <person name="Heng Y.C."/>
            <person name="Lim A.C.H."/>
            <person name="Lee J.K.Y."/>
            <person name="Kittelmann S."/>
        </authorList>
    </citation>
    <scope>NUCLEOTIDE SEQUENCE [LARGE SCALE GENOMIC DNA]</scope>
    <source>
        <strain evidence="3 4">WILCCON 0114</strain>
    </source>
</reference>
<dbReference type="Proteomes" id="UP001623592">
    <property type="component" value="Unassembled WGS sequence"/>
</dbReference>
<dbReference type="InterPro" id="IPR036634">
    <property type="entry name" value="PRD_sf"/>
</dbReference>
<feature type="domain" description="PRD" evidence="2">
    <location>
        <begin position="172"/>
        <end position="274"/>
    </location>
</feature>
<gene>
    <name evidence="3" type="ORF">ACJDT4_04175</name>
</gene>
<dbReference type="InterPro" id="IPR004341">
    <property type="entry name" value="CAT_RNA-bd_dom"/>
</dbReference>
<evidence type="ECO:0000256" key="1">
    <source>
        <dbReference type="ARBA" id="ARBA00022737"/>
    </source>
</evidence>
<feature type="domain" description="PRD" evidence="2">
    <location>
        <begin position="66"/>
        <end position="171"/>
    </location>
</feature>
<accession>A0ABW8TAR0</accession>
<dbReference type="PANTHER" id="PTHR30185:SF16">
    <property type="entry name" value="PROTEIN GLCT"/>
    <property type="match status" value="1"/>
</dbReference>
<keyword evidence="4" id="KW-1185">Reference proteome</keyword>
<dbReference type="InterPro" id="IPR050661">
    <property type="entry name" value="BglG_antiterminators"/>
</dbReference>
<dbReference type="Gene3D" id="1.10.1790.10">
    <property type="entry name" value="PRD domain"/>
    <property type="match status" value="2"/>
</dbReference>
<sequence>MEEYTIKKVLNNNVVIATNHDKDFVLVGKAIGFNSKKGGKISKDKVESTFVKQSLKKTNFDEVIKNIDGKVIGVCEEIISMCEKELNLKFTEAIHVSLPDHINFAFHRIEKGVKIENPFLYEISALYPKEYRLAQRALDMINGRFKTNLPEDEIGFICMHINAAIKQRGVSDTLAYTKKIGSIMELISKLLRKKFDKGSLAYVRTVTHISFVLDRVINKKTIKNDLLDNIKKELYNEYDLAIKVVMKIEDLFSVKVPEDEIGYIALHLKRLEEL</sequence>
<evidence type="ECO:0000259" key="2">
    <source>
        <dbReference type="PROSITE" id="PS51372"/>
    </source>
</evidence>
<dbReference type="SMART" id="SM01061">
    <property type="entry name" value="CAT_RBD"/>
    <property type="match status" value="1"/>
</dbReference>
<dbReference type="Pfam" id="PF00874">
    <property type="entry name" value="PRD"/>
    <property type="match status" value="2"/>
</dbReference>
<evidence type="ECO:0000313" key="3">
    <source>
        <dbReference type="EMBL" id="MFL0249609.1"/>
    </source>
</evidence>
<dbReference type="PROSITE" id="PS51372">
    <property type="entry name" value="PRD_2"/>
    <property type="match status" value="2"/>
</dbReference>
<dbReference type="SUPFAM" id="SSF63520">
    <property type="entry name" value="PTS-regulatory domain, PRD"/>
    <property type="match status" value="2"/>
</dbReference>
<dbReference type="Pfam" id="PF03123">
    <property type="entry name" value="CAT_RBD"/>
    <property type="match status" value="1"/>
</dbReference>
<dbReference type="RefSeq" id="WP_406786278.1">
    <property type="nucleotide sequence ID" value="NZ_JBJIAA010000003.1"/>
</dbReference>
<organism evidence="3 4">
    <name type="scientific">Clostridium neuense</name>
    <dbReference type="NCBI Taxonomy" id="1728934"/>
    <lineage>
        <taxon>Bacteria</taxon>
        <taxon>Bacillati</taxon>
        <taxon>Bacillota</taxon>
        <taxon>Clostridia</taxon>
        <taxon>Eubacteriales</taxon>
        <taxon>Clostridiaceae</taxon>
        <taxon>Clostridium</taxon>
    </lineage>
</organism>
<protein>
    <submittedName>
        <fullName evidence="3">PRD domain-containing protein</fullName>
    </submittedName>
</protein>
<proteinExistence type="predicted"/>
<evidence type="ECO:0000313" key="4">
    <source>
        <dbReference type="Proteomes" id="UP001623592"/>
    </source>
</evidence>
<dbReference type="EMBL" id="JBJIAA010000003">
    <property type="protein sequence ID" value="MFL0249609.1"/>
    <property type="molecule type" value="Genomic_DNA"/>
</dbReference>
<dbReference type="PANTHER" id="PTHR30185">
    <property type="entry name" value="CRYPTIC BETA-GLUCOSIDE BGL OPERON ANTITERMINATOR"/>
    <property type="match status" value="1"/>
</dbReference>
<comment type="caution">
    <text evidence="3">The sequence shown here is derived from an EMBL/GenBank/DDBJ whole genome shotgun (WGS) entry which is preliminary data.</text>
</comment>
<keyword evidence="1" id="KW-0677">Repeat</keyword>
<dbReference type="InterPro" id="IPR036650">
    <property type="entry name" value="CAT_RNA-bd_dom_sf"/>
</dbReference>